<comment type="caution">
    <text evidence="2">The sequence shown here is derived from an EMBL/GenBank/DDBJ whole genome shotgun (WGS) entry which is preliminary data.</text>
</comment>
<evidence type="ECO:0000256" key="1">
    <source>
        <dbReference type="SAM" id="Phobius"/>
    </source>
</evidence>
<sequence length="172" mass="20442">MNRISALWWGMIALCVGVYFWVLWHYQLMSSWLALVFVSLAIVVGLYPLINWIKIRHLQPRYFHLTKGQYLWSIGLGLIYGLIAIELFVRYFIVHLLMSQAILVVWMSLFFLYSQRRPRASLYGEARDRHLLKAKVTRYLYSLVWSFALASYLVIFSWGHYRLHHLLTVLGQ</sequence>
<protein>
    <submittedName>
        <fullName evidence="2">Uncharacterized protein</fullName>
    </submittedName>
</protein>
<keyword evidence="1" id="KW-0472">Membrane</keyword>
<gene>
    <name evidence="2" type="ORF">HCT14_08205</name>
</gene>
<dbReference type="Proteomes" id="UP000711995">
    <property type="component" value="Unassembled WGS sequence"/>
</dbReference>
<feature type="transmembrane region" description="Helical" evidence="1">
    <location>
        <begin position="70"/>
        <end position="89"/>
    </location>
</feature>
<evidence type="ECO:0000313" key="3">
    <source>
        <dbReference type="Proteomes" id="UP000711995"/>
    </source>
</evidence>
<feature type="transmembrane region" description="Helical" evidence="1">
    <location>
        <begin position="139"/>
        <end position="161"/>
    </location>
</feature>
<proteinExistence type="predicted"/>
<dbReference type="RefSeq" id="WP_167701110.1">
    <property type="nucleotide sequence ID" value="NZ_CP118176.1"/>
</dbReference>
<accession>A0A968KS90</accession>
<reference evidence="2 3" key="1">
    <citation type="submission" date="2020-03" db="EMBL/GenBank/DDBJ databases">
        <title>Spirochaetal bacteria isolated from arthropods constitute a novel genus Entomospira genus novum within the order Spirochaetales.</title>
        <authorList>
            <person name="Grana-Miraglia L."/>
            <person name="Sikutova S."/>
            <person name="Fingerle V."/>
            <person name="Sing A."/>
            <person name="Castillo-Ramirez S."/>
            <person name="Margos G."/>
            <person name="Rudolf I."/>
        </authorList>
    </citation>
    <scope>NUCLEOTIDE SEQUENCE [LARGE SCALE GENOMIC DNA]</scope>
    <source>
        <strain evidence="2 3">BR193</strain>
    </source>
</reference>
<name>A0A968KS90_9SPIO</name>
<dbReference type="AlphaFoldDB" id="A0A968KS90"/>
<keyword evidence="3" id="KW-1185">Reference proteome</keyword>
<evidence type="ECO:0000313" key="2">
    <source>
        <dbReference type="EMBL" id="NIZ41489.1"/>
    </source>
</evidence>
<dbReference type="EMBL" id="JAATLJ010000003">
    <property type="protein sequence ID" value="NIZ41489.1"/>
    <property type="molecule type" value="Genomic_DNA"/>
</dbReference>
<keyword evidence="1" id="KW-0812">Transmembrane</keyword>
<feature type="transmembrane region" description="Helical" evidence="1">
    <location>
        <begin position="32"/>
        <end position="50"/>
    </location>
</feature>
<keyword evidence="1" id="KW-1133">Transmembrane helix</keyword>
<organism evidence="2 3">
    <name type="scientific">Entomospira entomophila</name>
    <dbReference type="NCBI Taxonomy" id="2719988"/>
    <lineage>
        <taxon>Bacteria</taxon>
        <taxon>Pseudomonadati</taxon>
        <taxon>Spirochaetota</taxon>
        <taxon>Spirochaetia</taxon>
        <taxon>Spirochaetales</taxon>
        <taxon>Spirochaetaceae</taxon>
        <taxon>Entomospira</taxon>
    </lineage>
</organism>
<feature type="transmembrane region" description="Helical" evidence="1">
    <location>
        <begin position="7"/>
        <end position="26"/>
    </location>
</feature>
<feature type="transmembrane region" description="Helical" evidence="1">
    <location>
        <begin position="95"/>
        <end position="113"/>
    </location>
</feature>